<feature type="region of interest" description="Disordered" evidence="2">
    <location>
        <begin position="653"/>
        <end position="672"/>
    </location>
</feature>
<dbReference type="Proteomes" id="UP001163878">
    <property type="component" value="Chromosome"/>
</dbReference>
<dbReference type="InterPro" id="IPR031325">
    <property type="entry name" value="RHS_repeat"/>
</dbReference>
<dbReference type="RefSeq" id="WP_264241220.1">
    <property type="nucleotide sequence ID" value="NZ_CP107567.1"/>
</dbReference>
<feature type="compositionally biased region" description="Low complexity" evidence="2">
    <location>
        <begin position="1715"/>
        <end position="1731"/>
    </location>
</feature>
<dbReference type="InterPro" id="IPR050708">
    <property type="entry name" value="T6SS_VgrG/RHS"/>
</dbReference>
<dbReference type="EMBL" id="CP107567">
    <property type="protein sequence ID" value="UYQ60074.1"/>
    <property type="molecule type" value="Genomic_DNA"/>
</dbReference>
<feature type="region of interest" description="Disordered" evidence="2">
    <location>
        <begin position="868"/>
        <end position="888"/>
    </location>
</feature>
<sequence length="1931" mass="205679">MLPRAKAEQAGLRGVLFALREAGEEDGASQAAAVPRSADVPGRVAVTVDYAGFRSAYGGGFASRLGLVRYPACILDRPKDSECAEGTPVASRNDLKAGQVTSSDVEVAPAGAPTAERTAFVYALEASASGSSGSYKATDLLNSADWSVSGNSGAFTYTYPLSAPPAPGGDPLKLALHYNSQSVDGRTSAQNAQPSWVGQGWDIAPGFIERRYHSCTSDGQSSADLCWKDYDQVAISLGGRSTQLIPLDAGRTKWRLRDDPGWSVTRETGTTNGDNDGEFWWVKAPDGTQYRFGGETDFGGGDLNSAWTVPVYGDDSGEPCHTSTFSGSWCNQAWRWNLDMVVDPNNNMTVLHWGEAVDGYGRNGSTTRTDYVRGGWLNAVEYGRKWGDSPTTTPATGKLAFTTDFRCTENTTCPSIENNPGSYPDVPTDLICWREPCTEHAPTFFSTIRLKHITLTSGGRAIAKWELGKQFPAPGDGSDPSLWLSKIQRYGSSDGGATWQATPALSTYGTALDNRMDYNTSAGVLPMKMYRITKLQTELGGLIEVAYTRPNPCTSVPSNAATNTKDCFPQYHVPESGPAGWGWFHKYLVDKVTVRDPHTSSPDQVTDYVYYGTPAWHHDEFSLAPASAQSWSQWRGYPQVTVVKGSGSTRTTTSSTYFRGMHGDSDGSGGTKTVKVTDSEGNALYDHIYLTGRVRETTTWGLDTNNAPTVPLTKDFSTYTGPRTIDHAGGDARDAIMLAETTHETWAKTSTGGRWTKTVRAFDDTYNQLTSEYEYGDMAVTGDERCTTTGYIHGGAAYMYYPYQSEVHGGDCAATVVSRTQTWYDGHTSLTTDPVTDGNPTQVRTFTSDTAYVDTKATYDTYGRALTQTDGRGHTTTTAYSPAKGNPTTVTVTNPKGHTVTTSMDPAFAVPTKVTDANGRVTTSGYDEFGRLTTVRLPGTAASDAADWVFTYQVNQGAPSRISTSRITDRATGTYIPEYTFLDGLGRTTETQTLSPSGSGRIVTQTRYDNQGRTAAVTAPMHMAGTAGSTLAVPVVSEIHSETRTGYDTLGRTIETALWSGGVKKHATTTAWYADLSTVNPPVGQPTTYHLDALGRTAKVVETLDSGTATTTYGYDRQDRLTRITDAKGNITDYTYDWLGRRLTGDDPDTGLTTTAYDGNGNPTKSTDARGQTVVSAYDELNRRTQLRKDSATGTLLAEWLYDPLGDKGALDRTIRHTNGGDYAVAHVYDTVRGQLASTTWTLPAGEGALAGAYIQTYEYDDADRLKSTTYPAAGGLPAETVTQTYTALGLPARLSSPLSTYVDGTGFAADGKLTSRTLGSSSGTHRVDRSYAYDPATLKVTNVKATLGAAATVIQDDTYSHDAIGNVLRITDNSPSGAGQSQCYDHDGRNRLLSAWTTPISTCSAATRVGWNAPPGPARYRQDFTYDTIGNITSRADNGGTATAYGYPASGPTSVRPHAVTSVGGDSYGYDAAGNMTSRTVAGAASTYTWDETGQLVKAIVDGQSTDFVYDADGNRLIRRTPDGDRTAYIAGTEVTADAAGPVTARRYYTSGGTTVAIRTTDGGDGTVHWLLGDTQGSAHLAVNADTGTVSRQRYLPFGAHRGTPDALGSTTDRGFLGKTEDDSTGLVHLGARFYDPTIGRFLSPDPVNRPYEPHGLNAYTYSANNPATFSDPNGLRECQDRCAPGEDWVGGPNATVHHIDTWAEAEQKRKRGSAAGKSPAGKARSASKGRPGVQGAGKAEKPAVPSAKEVLKKVFADTPDGDIVRSFGICQSFGGFFGTLLGGTGSCLVVTPTDWGMTIGYGGGFAAPGIGSDASVSFMWSNAEKLEHFDGTDMEVSLSGGEGIIGGVSHSWSVGTGGGKPTRTSTGHRVWASQASVGLGFESTTLGPIPALPISVGWRLVQGTVLRLGTIGPVKEGASAGVLRHTAPQ</sequence>
<keyword evidence="5" id="KW-1185">Reference proteome</keyword>
<dbReference type="InterPro" id="IPR006530">
    <property type="entry name" value="YD"/>
</dbReference>
<feature type="compositionally biased region" description="Low complexity" evidence="2">
    <location>
        <begin position="868"/>
        <end position="878"/>
    </location>
</feature>
<dbReference type="PANTHER" id="PTHR32305">
    <property type="match status" value="1"/>
</dbReference>
<dbReference type="InterPro" id="IPR056823">
    <property type="entry name" value="TEN-like_YD-shell"/>
</dbReference>
<feature type="region of interest" description="Disordered" evidence="2">
    <location>
        <begin position="1706"/>
        <end position="1746"/>
    </location>
</feature>
<gene>
    <name evidence="4" type="ORF">OGH68_00265</name>
</gene>
<accession>A0ABY6HZD6</accession>
<proteinExistence type="predicted"/>
<dbReference type="Gene3D" id="2.180.10.10">
    <property type="entry name" value="RHS repeat-associated core"/>
    <property type="match status" value="2"/>
</dbReference>
<dbReference type="Pfam" id="PF25023">
    <property type="entry name" value="TEN_YD-shell"/>
    <property type="match status" value="1"/>
</dbReference>
<evidence type="ECO:0000256" key="2">
    <source>
        <dbReference type="SAM" id="MobiDB-lite"/>
    </source>
</evidence>
<organism evidence="4 5">
    <name type="scientific">Streptomyces peucetius</name>
    <dbReference type="NCBI Taxonomy" id="1950"/>
    <lineage>
        <taxon>Bacteria</taxon>
        <taxon>Bacillati</taxon>
        <taxon>Actinomycetota</taxon>
        <taxon>Actinomycetes</taxon>
        <taxon>Kitasatosporales</taxon>
        <taxon>Streptomycetaceae</taxon>
        <taxon>Streptomyces</taxon>
    </lineage>
</organism>
<evidence type="ECO:0000256" key="1">
    <source>
        <dbReference type="ARBA" id="ARBA00022737"/>
    </source>
</evidence>
<evidence type="ECO:0000313" key="5">
    <source>
        <dbReference type="Proteomes" id="UP001163878"/>
    </source>
</evidence>
<dbReference type="InterPro" id="IPR022385">
    <property type="entry name" value="Rhs_assc_core"/>
</dbReference>
<name>A0ABY6HZD6_STRPE</name>
<feature type="domain" description="Teneurin-like YD-shell" evidence="3">
    <location>
        <begin position="1420"/>
        <end position="1668"/>
    </location>
</feature>
<evidence type="ECO:0000313" key="4">
    <source>
        <dbReference type="EMBL" id="UYQ60074.1"/>
    </source>
</evidence>
<dbReference type="PANTHER" id="PTHR32305:SF17">
    <property type="entry name" value="TRNA NUCLEASE WAPA"/>
    <property type="match status" value="1"/>
</dbReference>
<dbReference type="Pfam" id="PF05593">
    <property type="entry name" value="RHS_repeat"/>
    <property type="match status" value="3"/>
</dbReference>
<keyword evidence="1" id="KW-0677">Repeat</keyword>
<dbReference type="NCBIfam" id="TIGR03696">
    <property type="entry name" value="Rhs_assc_core"/>
    <property type="match status" value="1"/>
</dbReference>
<protein>
    <recommendedName>
        <fullName evidence="3">Teneurin-like YD-shell domain-containing protein</fullName>
    </recommendedName>
</protein>
<reference evidence="4" key="1">
    <citation type="submission" date="2022-10" db="EMBL/GenBank/DDBJ databases">
        <title>Cytochrome P450 Catalyzes Benzene Ring Formation in the Biosynthesis of Trialkyl-Substituted Aromatic Polyketides.</title>
        <authorList>
            <person name="Zhao E."/>
            <person name="Ge H."/>
        </authorList>
    </citation>
    <scope>NUCLEOTIDE SEQUENCE</scope>
    <source>
        <strain evidence="4">NA0869</strain>
    </source>
</reference>
<dbReference type="NCBIfam" id="TIGR01643">
    <property type="entry name" value="YD_repeat_2x"/>
    <property type="match status" value="2"/>
</dbReference>
<evidence type="ECO:0000259" key="3">
    <source>
        <dbReference type="Pfam" id="PF25023"/>
    </source>
</evidence>